<evidence type="ECO:0000256" key="10">
    <source>
        <dbReference type="ARBA" id="ARBA00023303"/>
    </source>
</evidence>
<dbReference type="InterPro" id="IPR006202">
    <property type="entry name" value="Neur_chan_lig-bd"/>
</dbReference>
<feature type="domain" description="Neurotransmitter-gated ion-channel ligand-binding" evidence="12">
    <location>
        <begin position="1"/>
        <end position="95"/>
    </location>
</feature>
<comment type="subcellular location">
    <subcellularLocation>
        <location evidence="2">Cell membrane</location>
    </subcellularLocation>
    <subcellularLocation>
        <location evidence="1">Membrane</location>
        <topology evidence="1">Multi-pass membrane protein</topology>
    </subcellularLocation>
</comment>
<evidence type="ECO:0000259" key="12">
    <source>
        <dbReference type="Pfam" id="PF02931"/>
    </source>
</evidence>
<dbReference type="GO" id="GO:0005886">
    <property type="term" value="C:plasma membrane"/>
    <property type="evidence" value="ECO:0007669"/>
    <property type="project" value="UniProtKB-SubCell"/>
</dbReference>
<evidence type="ECO:0000256" key="6">
    <source>
        <dbReference type="ARBA" id="ARBA00022729"/>
    </source>
</evidence>
<dbReference type="Pfam" id="PF02931">
    <property type="entry name" value="Neur_chan_LBD"/>
    <property type="match status" value="1"/>
</dbReference>
<dbReference type="PROSITE" id="PS00236">
    <property type="entry name" value="NEUROTR_ION_CHANNEL"/>
    <property type="match status" value="1"/>
</dbReference>
<dbReference type="GO" id="GO:0005230">
    <property type="term" value="F:extracellular ligand-gated monoatomic ion channel activity"/>
    <property type="evidence" value="ECO:0007669"/>
    <property type="project" value="InterPro"/>
</dbReference>
<evidence type="ECO:0008006" key="16">
    <source>
        <dbReference type="Google" id="ProtNLM"/>
    </source>
</evidence>
<keyword evidence="4" id="KW-1003">Cell membrane</keyword>
<dbReference type="InterPro" id="IPR018000">
    <property type="entry name" value="Neurotransmitter_ion_chnl_CS"/>
</dbReference>
<protein>
    <recommendedName>
        <fullName evidence="16">Neurotransmitter-gated ion-channel ligand-binding domain-containing protein</fullName>
    </recommendedName>
</protein>
<dbReference type="PANTHER" id="PTHR18945">
    <property type="entry name" value="NEUROTRANSMITTER GATED ION CHANNEL"/>
    <property type="match status" value="1"/>
</dbReference>
<comment type="similarity">
    <text evidence="11">Belongs to the ligand-gated ion channel (TC 1.A.9) family.</text>
</comment>
<evidence type="ECO:0000256" key="3">
    <source>
        <dbReference type="ARBA" id="ARBA00022448"/>
    </source>
</evidence>
<keyword evidence="8 11" id="KW-0406">Ion transport</keyword>
<keyword evidence="3 11" id="KW-0813">Transport</keyword>
<dbReference type="InterPro" id="IPR006201">
    <property type="entry name" value="Neur_channel"/>
</dbReference>
<evidence type="ECO:0000256" key="1">
    <source>
        <dbReference type="ARBA" id="ARBA00004141"/>
    </source>
</evidence>
<dbReference type="CDD" id="cd19049">
    <property type="entry name" value="LGIC_TM_anion"/>
    <property type="match status" value="1"/>
</dbReference>
<keyword evidence="9" id="KW-0472">Membrane</keyword>
<proteinExistence type="inferred from homology"/>
<dbReference type="InterPro" id="IPR036719">
    <property type="entry name" value="Neuro-gated_channel_TM_sf"/>
</dbReference>
<evidence type="ECO:0000256" key="4">
    <source>
        <dbReference type="ARBA" id="ARBA00022475"/>
    </source>
</evidence>
<dbReference type="EMBL" id="UYYB01099671">
    <property type="protein sequence ID" value="VDM77615.1"/>
    <property type="molecule type" value="Genomic_DNA"/>
</dbReference>
<dbReference type="OrthoDB" id="442503at2759"/>
<sequence length="275" mass="32133">MYFQQEWYDHRLSHNNSSPILVKDKKVFGEMWHPDVYFANAKSASFQEITDDNFLVWVYPNGRVWYDARISIVVSCNMDLWKYPLDSQHCPLRMHTLNQFCGWFGQWQKMDLLLLIEIEKLPCLTCNSRTSAQLTVMEHMPPASVWSCMMAVFYVEREMMHHVMQTYLPTALIVVISWFSFWLDVDSAPARVTLSITTLLTISTQANAVKLALPEVSYMKAIDVWMGSCMTALFKHLIPPHAKKVCRDILNAQFRFSLYCKIIRVRSHYCSSPYC</sequence>
<organism evidence="14 15">
    <name type="scientific">Strongylus vulgaris</name>
    <name type="common">Blood worm</name>
    <dbReference type="NCBI Taxonomy" id="40348"/>
    <lineage>
        <taxon>Eukaryota</taxon>
        <taxon>Metazoa</taxon>
        <taxon>Ecdysozoa</taxon>
        <taxon>Nematoda</taxon>
        <taxon>Chromadorea</taxon>
        <taxon>Rhabditida</taxon>
        <taxon>Rhabditina</taxon>
        <taxon>Rhabditomorpha</taxon>
        <taxon>Strongyloidea</taxon>
        <taxon>Strongylidae</taxon>
        <taxon>Strongylus</taxon>
    </lineage>
</organism>
<feature type="domain" description="Neurotransmitter-gated ion-channel transmembrane" evidence="13">
    <location>
        <begin position="166"/>
        <end position="234"/>
    </location>
</feature>
<keyword evidence="6" id="KW-0732">Signal</keyword>
<keyword evidence="15" id="KW-1185">Reference proteome</keyword>
<reference evidence="14 15" key="1">
    <citation type="submission" date="2018-11" db="EMBL/GenBank/DDBJ databases">
        <authorList>
            <consortium name="Pathogen Informatics"/>
        </authorList>
    </citation>
    <scope>NUCLEOTIDE SEQUENCE [LARGE SCALE GENOMIC DNA]</scope>
</reference>
<evidence type="ECO:0000256" key="9">
    <source>
        <dbReference type="ARBA" id="ARBA00023136"/>
    </source>
</evidence>
<dbReference type="PRINTS" id="PR00252">
    <property type="entry name" value="NRIONCHANNEL"/>
</dbReference>
<evidence type="ECO:0000259" key="13">
    <source>
        <dbReference type="Pfam" id="PF02932"/>
    </source>
</evidence>
<evidence type="ECO:0000256" key="8">
    <source>
        <dbReference type="ARBA" id="ARBA00023065"/>
    </source>
</evidence>
<dbReference type="CDD" id="cd18987">
    <property type="entry name" value="LGIC_ECD_anion"/>
    <property type="match status" value="1"/>
</dbReference>
<dbReference type="SUPFAM" id="SSF63712">
    <property type="entry name" value="Nicotinic receptor ligand binding domain-like"/>
    <property type="match status" value="1"/>
</dbReference>
<keyword evidence="7" id="KW-1133">Transmembrane helix</keyword>
<dbReference type="SUPFAM" id="SSF90112">
    <property type="entry name" value="Neurotransmitter-gated ion-channel transmembrane pore"/>
    <property type="match status" value="1"/>
</dbReference>
<evidence type="ECO:0000313" key="15">
    <source>
        <dbReference type="Proteomes" id="UP000270094"/>
    </source>
</evidence>
<evidence type="ECO:0000313" key="14">
    <source>
        <dbReference type="EMBL" id="VDM77615.1"/>
    </source>
</evidence>
<evidence type="ECO:0000256" key="5">
    <source>
        <dbReference type="ARBA" id="ARBA00022692"/>
    </source>
</evidence>
<gene>
    <name evidence="14" type="ORF">SVUK_LOCUS12613</name>
</gene>
<evidence type="ECO:0000256" key="2">
    <source>
        <dbReference type="ARBA" id="ARBA00004236"/>
    </source>
</evidence>
<dbReference type="AlphaFoldDB" id="A0A3P7L4H9"/>
<accession>A0A3P7L4H9</accession>
<dbReference type="Gene3D" id="2.70.170.10">
    <property type="entry name" value="Neurotransmitter-gated ion-channel ligand-binding domain"/>
    <property type="match status" value="1"/>
</dbReference>
<dbReference type="InterPro" id="IPR006028">
    <property type="entry name" value="GABAA/Glycine_rcpt"/>
</dbReference>
<dbReference type="InterPro" id="IPR006029">
    <property type="entry name" value="Neurotrans-gated_channel_TM"/>
</dbReference>
<evidence type="ECO:0000256" key="11">
    <source>
        <dbReference type="RuleBase" id="RU000687"/>
    </source>
</evidence>
<dbReference type="Proteomes" id="UP000270094">
    <property type="component" value="Unassembled WGS sequence"/>
</dbReference>
<dbReference type="InterPro" id="IPR036734">
    <property type="entry name" value="Neur_chan_lig-bd_sf"/>
</dbReference>
<keyword evidence="5" id="KW-0812">Transmembrane</keyword>
<dbReference type="InterPro" id="IPR038050">
    <property type="entry name" value="Neuro_actylchol_rec"/>
</dbReference>
<name>A0A3P7L4H9_STRVU</name>
<evidence type="ECO:0000256" key="7">
    <source>
        <dbReference type="ARBA" id="ARBA00022989"/>
    </source>
</evidence>
<dbReference type="PRINTS" id="PR00253">
    <property type="entry name" value="GABAARECEPTR"/>
</dbReference>
<keyword evidence="10 11" id="KW-0407">Ion channel</keyword>
<dbReference type="Gene3D" id="1.20.58.390">
    <property type="entry name" value="Neurotransmitter-gated ion-channel transmembrane domain"/>
    <property type="match status" value="1"/>
</dbReference>
<dbReference type="Pfam" id="PF02932">
    <property type="entry name" value="Neur_chan_memb"/>
    <property type="match status" value="1"/>
</dbReference>
<dbReference type="GO" id="GO:0004888">
    <property type="term" value="F:transmembrane signaling receptor activity"/>
    <property type="evidence" value="ECO:0007669"/>
    <property type="project" value="InterPro"/>
</dbReference>